<dbReference type="GO" id="GO:0006508">
    <property type="term" value="P:proteolysis"/>
    <property type="evidence" value="ECO:0007669"/>
    <property type="project" value="UniProtKB-KW"/>
</dbReference>
<dbReference type="GO" id="GO:0008233">
    <property type="term" value="F:peptidase activity"/>
    <property type="evidence" value="ECO:0007669"/>
    <property type="project" value="UniProtKB-KW"/>
</dbReference>
<evidence type="ECO:0000313" key="3">
    <source>
        <dbReference type="Proteomes" id="UP000036959"/>
    </source>
</evidence>
<dbReference type="Proteomes" id="UP000036959">
    <property type="component" value="Unassembled WGS sequence"/>
</dbReference>
<feature type="compositionally biased region" description="Basic and acidic residues" evidence="1">
    <location>
        <begin position="72"/>
        <end position="81"/>
    </location>
</feature>
<evidence type="ECO:0000313" key="2">
    <source>
        <dbReference type="EMBL" id="KND57474.1"/>
    </source>
</evidence>
<comment type="caution">
    <text evidence="2">The sequence shown here is derived from an EMBL/GenBank/DDBJ whole genome shotgun (WGS) entry which is preliminary data.</text>
</comment>
<evidence type="ECO:0000256" key="1">
    <source>
        <dbReference type="SAM" id="MobiDB-lite"/>
    </source>
</evidence>
<proteinExistence type="predicted"/>
<protein>
    <submittedName>
        <fullName evidence="2">Putative Zn-dependent protease, contains TPR repeat</fullName>
    </submittedName>
</protein>
<dbReference type="OrthoDB" id="9810445at2"/>
<sequence length="368" mass="40115">MQALGTRALFPAWQRSYEEQADLFGATISLKCGYSYPEGFKTFLDRIGAYDKEAKQRQQQLRQMQTAAARDQTVKDADKQPMKLPSMGGSLSSLNSQMGTFNSLSDALAKGTDNAVDVKGTIGGAAFDAQRSLEDQVGSAVESLQETHGDAEEREADLRKAIEPLFGDEMPDAKTAPWSNARKQGATPTILAHYALVPKVQALQAQKRYAEAAALLQTVGSGPTANDALPLYMQVNLMDLSPASRQDGAIGIMRRNLNARERSWQLQANLATRMAQRDKSGATSFIQQQFDAFGRAPLTWPIMVGFYRQTGDLKTAKDMAGTCTISHPEYRAQCIAAAQTPAETKTAEKSTGMGHIHEVLNRFIGSNK</sequence>
<dbReference type="EMBL" id="LFJJ01000242">
    <property type="protein sequence ID" value="KND57474.1"/>
    <property type="molecule type" value="Genomic_DNA"/>
</dbReference>
<name>A0A0L0M654_9BURK</name>
<feature type="region of interest" description="Disordered" evidence="1">
    <location>
        <begin position="66"/>
        <end position="85"/>
    </location>
</feature>
<keyword evidence="2" id="KW-0378">Hydrolase</keyword>
<dbReference type="PATRIC" id="fig|242163.4.peg.3409"/>
<keyword evidence="2" id="KW-0645">Protease</keyword>
<organism evidence="2 3">
    <name type="scientific">Candidatus Burkholderia verschuerenii</name>
    <dbReference type="NCBI Taxonomy" id="242163"/>
    <lineage>
        <taxon>Bacteria</taxon>
        <taxon>Pseudomonadati</taxon>
        <taxon>Pseudomonadota</taxon>
        <taxon>Betaproteobacteria</taxon>
        <taxon>Burkholderiales</taxon>
        <taxon>Burkholderiaceae</taxon>
        <taxon>Burkholderia</taxon>
    </lineage>
</organism>
<dbReference type="RefSeq" id="WP_050455761.1">
    <property type="nucleotide sequence ID" value="NZ_LFJJ01000242.1"/>
</dbReference>
<keyword evidence="3" id="KW-1185">Reference proteome</keyword>
<reference evidence="3" key="1">
    <citation type="submission" date="2015-06" db="EMBL/GenBank/DDBJ databases">
        <title>Comparative genomics of Burkholderia leaf nodule symbionts.</title>
        <authorList>
            <person name="Carlier A."/>
            <person name="Eberl L."/>
            <person name="Pinto-Carbo M."/>
        </authorList>
    </citation>
    <scope>NUCLEOTIDE SEQUENCE [LARGE SCALE GENOMIC DNA]</scope>
    <source>
        <strain evidence="3">UZHbot4</strain>
    </source>
</reference>
<gene>
    <name evidence="2" type="ORF">BVER_05807c</name>
</gene>
<dbReference type="AlphaFoldDB" id="A0A0L0M654"/>
<accession>A0A0L0M654</accession>